<evidence type="ECO:0000256" key="5">
    <source>
        <dbReference type="ARBA" id="ARBA00022763"/>
    </source>
</evidence>
<sequence>MPELPEVETVRRGLATATPGWLIVGGEVLLDRAVAAPEPEAFLAGLQGCCLVSWKRRGKYLLGELQRAQRPAGWLGAHLRMTGQFLWVDPATPVHQHTRIRLRLRSNAVERELRFVDQRTFGHLWWVSPDRPIEQVITGLAKLGPEPFDPTFSIDYFAERLRKRHKTIKATLLDQDLVAGLGNIYADESLFLAGIWPETRAADLSMEQVGKLHQQIRQVLEASLAAGGTTFSDFVNLEGVNGNYGGEAWVYNRKGQPCRVCGTAIERLRIAGRSSHVCPQCQPRSPQA</sequence>
<dbReference type="EC" id="4.2.99.18" evidence="15"/>
<feature type="binding site" evidence="15">
    <location>
        <position position="164"/>
    </location>
    <ligand>
        <name>DNA</name>
        <dbReference type="ChEBI" id="CHEBI:16991"/>
    </ligand>
</feature>
<evidence type="ECO:0000256" key="15">
    <source>
        <dbReference type="HAMAP-Rule" id="MF_00103"/>
    </source>
</evidence>
<dbReference type="Pfam" id="PF06827">
    <property type="entry name" value="zf-FPG_IleRS"/>
    <property type="match status" value="1"/>
</dbReference>
<dbReference type="InterPro" id="IPR015886">
    <property type="entry name" value="H2TH_FPG"/>
</dbReference>
<evidence type="ECO:0000256" key="6">
    <source>
        <dbReference type="ARBA" id="ARBA00022771"/>
    </source>
</evidence>
<keyword evidence="4 15" id="KW-0479">Metal-binding</keyword>
<evidence type="ECO:0000259" key="16">
    <source>
        <dbReference type="PROSITE" id="PS51066"/>
    </source>
</evidence>
<feature type="binding site" evidence="15">
    <location>
        <position position="97"/>
    </location>
    <ligand>
        <name>DNA</name>
        <dbReference type="ChEBI" id="CHEBI:16991"/>
    </ligand>
</feature>
<protein>
    <recommendedName>
        <fullName evidence="15">Formamidopyrimidine-DNA glycosylase</fullName>
        <shortName evidence="15">Fapy-DNA glycosylase</shortName>
        <ecNumber evidence="15">3.2.2.23</ecNumber>
    </recommendedName>
    <alternativeName>
        <fullName evidence="15">DNA-(apurinic or apyrimidinic site) lyase MutM</fullName>
        <shortName evidence="15">AP lyase MutM</shortName>
        <ecNumber evidence="15">4.2.99.18</ecNumber>
    </alternativeName>
</protein>
<dbReference type="EMBL" id="JAZAQF010000001">
    <property type="protein sequence ID" value="MFG3816087.1"/>
    <property type="molecule type" value="Genomic_DNA"/>
</dbReference>
<keyword evidence="7 15" id="KW-0378">Hydrolase</keyword>
<keyword evidence="8 15" id="KW-0862">Zinc</keyword>
<dbReference type="CDD" id="cd08966">
    <property type="entry name" value="EcFpg-like_N"/>
    <property type="match status" value="1"/>
</dbReference>
<comment type="caution">
    <text evidence="18">The sequence shown here is derived from an EMBL/GenBank/DDBJ whole genome shotgun (WGS) entry which is preliminary data.</text>
</comment>
<comment type="function">
    <text evidence="15">Involved in base excision repair of DNA damaged by oxidation or by mutagenic agents. Acts as DNA glycosylase that recognizes and removes damaged bases. Has a preference for oxidized purines, such as 7,8-dihydro-8-oxoguanine (8-oxoG). Has AP (apurinic/apyrimidinic) lyase activity and introduces nicks in the DNA strand. Cleaves the DNA backbone by beta-delta elimination to generate a single-strand break at the site of the removed base with both 3'- and 5'-phosphates.</text>
</comment>
<feature type="binding site" evidence="15">
    <location>
        <position position="119"/>
    </location>
    <ligand>
        <name>DNA</name>
        <dbReference type="ChEBI" id="CHEBI:16991"/>
    </ligand>
</feature>
<evidence type="ECO:0000259" key="17">
    <source>
        <dbReference type="PROSITE" id="PS51068"/>
    </source>
</evidence>
<dbReference type="InterPro" id="IPR010663">
    <property type="entry name" value="Znf_FPG/IleRS"/>
</dbReference>
<evidence type="ECO:0000256" key="2">
    <source>
        <dbReference type="ARBA" id="ARBA00009409"/>
    </source>
</evidence>
<keyword evidence="12 15" id="KW-0511">Multifunctional enzyme</keyword>
<dbReference type="Pfam" id="PF06831">
    <property type="entry name" value="H2TH"/>
    <property type="match status" value="1"/>
</dbReference>
<evidence type="ECO:0000313" key="19">
    <source>
        <dbReference type="Proteomes" id="UP001604335"/>
    </source>
</evidence>
<evidence type="ECO:0000256" key="14">
    <source>
        <dbReference type="ARBA" id="ARBA00044632"/>
    </source>
</evidence>
<reference evidence="19" key="1">
    <citation type="journal article" date="2024" name="Algal Res.">
        <title>Biochemical, toxicological and genomic investigation of a high-biomass producing Limnothrix strain isolated from Italian shallow drinking water reservoir.</title>
        <authorList>
            <person name="Simonazzi M."/>
            <person name="Shishido T.K."/>
            <person name="Delbaje E."/>
            <person name="Wahlsten M."/>
            <person name="Fewer D.P."/>
            <person name="Sivonen K."/>
            <person name="Pezzolesi L."/>
            <person name="Pistocchi R."/>
        </authorList>
    </citation>
    <scope>NUCLEOTIDE SEQUENCE [LARGE SCALE GENOMIC DNA]</scope>
    <source>
        <strain evidence="19">LRLZ20PSL1</strain>
    </source>
</reference>
<evidence type="ECO:0000313" key="18">
    <source>
        <dbReference type="EMBL" id="MFG3816087.1"/>
    </source>
</evidence>
<comment type="cofactor">
    <cofactor evidence="15">
        <name>Zn(2+)</name>
        <dbReference type="ChEBI" id="CHEBI:29105"/>
    </cofactor>
    <text evidence="15">Binds 1 zinc ion per subunit.</text>
</comment>
<evidence type="ECO:0000256" key="7">
    <source>
        <dbReference type="ARBA" id="ARBA00022801"/>
    </source>
</evidence>
<feature type="domain" description="Formamidopyrimidine-DNA glycosylase catalytic" evidence="17">
    <location>
        <begin position="2"/>
        <end position="122"/>
    </location>
</feature>
<dbReference type="Gene3D" id="1.10.8.50">
    <property type="match status" value="1"/>
</dbReference>
<name>A0ABW7C4G1_9CYAN</name>
<dbReference type="RefSeq" id="WP_393009729.1">
    <property type="nucleotide sequence ID" value="NZ_JAZAQF010000001.1"/>
</dbReference>
<keyword evidence="13 15" id="KW-0326">Glycosidase</keyword>
<dbReference type="SMART" id="SM00898">
    <property type="entry name" value="Fapy_DNA_glyco"/>
    <property type="match status" value="1"/>
</dbReference>
<dbReference type="SUPFAM" id="SSF46946">
    <property type="entry name" value="S13-like H2TH domain"/>
    <property type="match status" value="1"/>
</dbReference>
<dbReference type="PROSITE" id="PS51068">
    <property type="entry name" value="FPG_CAT"/>
    <property type="match status" value="1"/>
</dbReference>
<evidence type="ECO:0000256" key="9">
    <source>
        <dbReference type="ARBA" id="ARBA00023125"/>
    </source>
</evidence>
<dbReference type="InterPro" id="IPR035937">
    <property type="entry name" value="FPG_N"/>
</dbReference>
<keyword evidence="10 15" id="KW-0234">DNA repair</keyword>
<keyword evidence="11 15" id="KW-0456">Lyase</keyword>
<feature type="active site" description="Schiff-base intermediate with DNA" evidence="15">
    <location>
        <position position="2"/>
    </location>
</feature>
<dbReference type="EC" id="3.2.2.23" evidence="15"/>
<evidence type="ECO:0000256" key="3">
    <source>
        <dbReference type="ARBA" id="ARBA00011245"/>
    </source>
</evidence>
<dbReference type="InterPro" id="IPR010979">
    <property type="entry name" value="Ribosomal_uS13-like_H2TH"/>
</dbReference>
<dbReference type="InterPro" id="IPR020629">
    <property type="entry name" value="FPG_Glyclase"/>
</dbReference>
<dbReference type="Pfam" id="PF01149">
    <property type="entry name" value="Fapy_DNA_glyco"/>
    <property type="match status" value="1"/>
</dbReference>
<dbReference type="NCBIfam" id="NF002211">
    <property type="entry name" value="PRK01103.1"/>
    <property type="match status" value="1"/>
</dbReference>
<evidence type="ECO:0000256" key="1">
    <source>
        <dbReference type="ARBA" id="ARBA00001668"/>
    </source>
</evidence>
<dbReference type="HAMAP" id="MF_00103">
    <property type="entry name" value="Fapy_DNA_glycosyl"/>
    <property type="match status" value="1"/>
</dbReference>
<dbReference type="PANTHER" id="PTHR22993">
    <property type="entry name" value="FORMAMIDOPYRIMIDINE-DNA GLYCOSYLASE"/>
    <property type="match status" value="1"/>
</dbReference>
<comment type="catalytic activity">
    <reaction evidence="14 15">
        <text>2'-deoxyribonucleotide-(2'-deoxyribose 5'-phosphate)-2'-deoxyribonucleotide-DNA = a 3'-end 2'-deoxyribonucleotide-(2,3-dehydro-2,3-deoxyribose 5'-phosphate)-DNA + a 5'-end 5'-phospho-2'-deoxyribonucleoside-DNA + H(+)</text>
        <dbReference type="Rhea" id="RHEA:66592"/>
        <dbReference type="Rhea" id="RHEA-COMP:13180"/>
        <dbReference type="Rhea" id="RHEA-COMP:16897"/>
        <dbReference type="Rhea" id="RHEA-COMP:17067"/>
        <dbReference type="ChEBI" id="CHEBI:15378"/>
        <dbReference type="ChEBI" id="CHEBI:136412"/>
        <dbReference type="ChEBI" id="CHEBI:157695"/>
        <dbReference type="ChEBI" id="CHEBI:167181"/>
        <dbReference type="EC" id="4.2.99.18"/>
    </reaction>
</comment>
<comment type="subunit">
    <text evidence="3 15">Monomer.</text>
</comment>
<feature type="domain" description="FPG-type" evidence="16">
    <location>
        <begin position="249"/>
        <end position="283"/>
    </location>
</feature>
<dbReference type="PROSITE" id="PS51066">
    <property type="entry name" value="ZF_FPG_2"/>
    <property type="match status" value="1"/>
</dbReference>
<dbReference type="Gene3D" id="3.20.190.10">
    <property type="entry name" value="MutM-like, N-terminal"/>
    <property type="match status" value="1"/>
</dbReference>
<dbReference type="Proteomes" id="UP001604335">
    <property type="component" value="Unassembled WGS sequence"/>
</dbReference>
<dbReference type="NCBIfam" id="TIGR00577">
    <property type="entry name" value="fpg"/>
    <property type="match status" value="1"/>
</dbReference>
<proteinExistence type="inferred from homology"/>
<keyword evidence="19" id="KW-1185">Reference proteome</keyword>
<dbReference type="SUPFAM" id="SSF81624">
    <property type="entry name" value="N-terminal domain of MutM-like DNA repair proteins"/>
    <property type="match status" value="1"/>
</dbReference>
<comment type="catalytic activity">
    <reaction evidence="1 15">
        <text>Hydrolysis of DNA containing ring-opened 7-methylguanine residues, releasing 2,6-diamino-4-hydroxy-5-(N-methyl)formamidopyrimidine.</text>
        <dbReference type="EC" id="3.2.2.23"/>
    </reaction>
</comment>
<feature type="active site" description="Proton donor; for delta-elimination activity" evidence="15">
    <location>
        <position position="273"/>
    </location>
</feature>
<dbReference type="SMART" id="SM01232">
    <property type="entry name" value="H2TH"/>
    <property type="match status" value="1"/>
</dbReference>
<feature type="active site" description="Proton donor" evidence="15">
    <location>
        <position position="3"/>
    </location>
</feature>
<evidence type="ECO:0000256" key="8">
    <source>
        <dbReference type="ARBA" id="ARBA00022833"/>
    </source>
</evidence>
<evidence type="ECO:0000256" key="13">
    <source>
        <dbReference type="ARBA" id="ARBA00023295"/>
    </source>
</evidence>
<evidence type="ECO:0000256" key="10">
    <source>
        <dbReference type="ARBA" id="ARBA00023204"/>
    </source>
</evidence>
<evidence type="ECO:0000256" key="12">
    <source>
        <dbReference type="ARBA" id="ARBA00023268"/>
    </source>
</evidence>
<dbReference type="InterPro" id="IPR012319">
    <property type="entry name" value="FPG_cat"/>
</dbReference>
<comment type="similarity">
    <text evidence="2 15">Belongs to the FPG family.</text>
</comment>
<gene>
    <name evidence="15" type="primary">mutM</name>
    <name evidence="15" type="synonym">fpg</name>
    <name evidence="18" type="ORF">VPK24_00435</name>
</gene>
<feature type="active site" description="Proton donor; for beta-elimination activity" evidence="15">
    <location>
        <position position="59"/>
    </location>
</feature>
<keyword evidence="5 15" id="KW-0227">DNA damage</keyword>
<organism evidence="18 19">
    <name type="scientific">Limnothrix redekei LRLZ20PSL1</name>
    <dbReference type="NCBI Taxonomy" id="3112953"/>
    <lineage>
        <taxon>Bacteria</taxon>
        <taxon>Bacillati</taxon>
        <taxon>Cyanobacteriota</taxon>
        <taxon>Cyanophyceae</taxon>
        <taxon>Pseudanabaenales</taxon>
        <taxon>Pseudanabaenaceae</taxon>
        <taxon>Limnothrix</taxon>
    </lineage>
</organism>
<dbReference type="SUPFAM" id="SSF57716">
    <property type="entry name" value="Glucocorticoid receptor-like (DNA-binding domain)"/>
    <property type="match status" value="1"/>
</dbReference>
<accession>A0ABW7C4G1</accession>
<keyword evidence="9 15" id="KW-0238">DNA-binding</keyword>
<dbReference type="PANTHER" id="PTHR22993:SF9">
    <property type="entry name" value="FORMAMIDOPYRIMIDINE-DNA GLYCOSYLASE"/>
    <property type="match status" value="1"/>
</dbReference>
<evidence type="ECO:0000256" key="11">
    <source>
        <dbReference type="ARBA" id="ARBA00023239"/>
    </source>
</evidence>
<dbReference type="GO" id="GO:0008534">
    <property type="term" value="F:oxidized purine nucleobase lesion DNA N-glycosylase activity"/>
    <property type="evidence" value="ECO:0007669"/>
    <property type="project" value="UniProtKB-EC"/>
</dbReference>
<evidence type="ECO:0000256" key="4">
    <source>
        <dbReference type="ARBA" id="ARBA00022723"/>
    </source>
</evidence>
<dbReference type="InterPro" id="IPR000214">
    <property type="entry name" value="Znf_DNA_glyclase/AP_lyase"/>
</dbReference>
<keyword evidence="6 15" id="KW-0863">Zinc-finger</keyword>
<dbReference type="NCBIfam" id="NF010551">
    <property type="entry name" value="PRK13945.1"/>
    <property type="match status" value="1"/>
</dbReference>